<dbReference type="InterPro" id="IPR050889">
    <property type="entry name" value="Dendritic_Spine_Reg/Scaffold"/>
</dbReference>
<dbReference type="SUPFAM" id="SSF48403">
    <property type="entry name" value="Ankyrin repeat"/>
    <property type="match status" value="1"/>
</dbReference>
<evidence type="ECO:0000313" key="8">
    <source>
        <dbReference type="RefSeq" id="XP_055365599.1"/>
    </source>
</evidence>
<evidence type="ECO:0000259" key="5">
    <source>
        <dbReference type="PROSITE" id="PS50225"/>
    </source>
</evidence>
<dbReference type="InterPro" id="IPR036770">
    <property type="entry name" value="Ankyrin_rpt-contain_sf"/>
</dbReference>
<dbReference type="InterPro" id="IPR002110">
    <property type="entry name" value="Ankyrin_rpt"/>
</dbReference>
<dbReference type="CTD" id="100151067"/>
<dbReference type="CDD" id="cd03716">
    <property type="entry name" value="SOCS_ASB_like"/>
    <property type="match status" value="1"/>
</dbReference>
<reference evidence="7 8" key="1">
    <citation type="submission" date="2025-04" db="UniProtKB">
        <authorList>
            <consortium name="RefSeq"/>
        </authorList>
    </citation>
    <scope>IDENTIFICATION</scope>
</reference>
<feature type="repeat" description="ANK" evidence="4">
    <location>
        <begin position="202"/>
        <end position="234"/>
    </location>
</feature>
<feature type="repeat" description="ANK" evidence="4">
    <location>
        <begin position="300"/>
        <end position="332"/>
    </location>
</feature>
<dbReference type="InterPro" id="IPR036860">
    <property type="entry name" value="SH2_dom_sf"/>
</dbReference>
<dbReference type="PRINTS" id="PR01415">
    <property type="entry name" value="ANKYRIN"/>
</dbReference>
<accession>A0A9W2XVI3</accession>
<name>A0A9W2XVI3_BETSP</name>
<evidence type="ECO:0000256" key="3">
    <source>
        <dbReference type="ARBA" id="ARBA00023043"/>
    </source>
</evidence>
<feature type="domain" description="SOCS box" evidence="5">
    <location>
        <begin position="512"/>
        <end position="557"/>
    </location>
</feature>
<evidence type="ECO:0000256" key="4">
    <source>
        <dbReference type="PROSITE-ProRule" id="PRU00023"/>
    </source>
</evidence>
<dbReference type="Pfam" id="PF12796">
    <property type="entry name" value="Ank_2"/>
    <property type="match status" value="4"/>
</dbReference>
<dbReference type="SUPFAM" id="SSF158235">
    <property type="entry name" value="SOCS box-like"/>
    <property type="match status" value="1"/>
</dbReference>
<dbReference type="OrthoDB" id="20872at2759"/>
<dbReference type="Gene3D" id="1.25.40.20">
    <property type="entry name" value="Ankyrin repeat-containing domain"/>
    <property type="match status" value="2"/>
</dbReference>
<dbReference type="Gene3D" id="3.30.505.10">
    <property type="entry name" value="SH2 domain"/>
    <property type="match status" value="1"/>
</dbReference>
<dbReference type="GeneID" id="114857460"/>
<organism evidence="6 8">
    <name type="scientific">Betta splendens</name>
    <name type="common">Siamese fighting fish</name>
    <dbReference type="NCBI Taxonomy" id="158456"/>
    <lineage>
        <taxon>Eukaryota</taxon>
        <taxon>Metazoa</taxon>
        <taxon>Chordata</taxon>
        <taxon>Craniata</taxon>
        <taxon>Vertebrata</taxon>
        <taxon>Euteleostomi</taxon>
        <taxon>Actinopterygii</taxon>
        <taxon>Neopterygii</taxon>
        <taxon>Teleostei</taxon>
        <taxon>Neoteleostei</taxon>
        <taxon>Acanthomorphata</taxon>
        <taxon>Anabantaria</taxon>
        <taxon>Anabantiformes</taxon>
        <taxon>Anabantoidei</taxon>
        <taxon>Osphronemidae</taxon>
        <taxon>Betta</taxon>
    </lineage>
</organism>
<sequence>MDTPVDVDDDELLAYDERMMVQEWCDRGGEPWRSEALKLGAIIAHGDLSALQELCDFPAAFSQMDEHGWYPLHRAAVQPRPEVLETVLFASCSLTLEETTADGETFLTLAVTAGLVENVKMLLDHGASPQTTNSRNESPLLLAAVRARSPRLVSCLIAGGARVQQVCLKKWTAVHEASRAGCVGVMELLLQNGAVLSETDQHGVTPLGIAAEYSHADVLELLIRHGADVNAQAPNGDSVVFDAAGSGNPDCVSILLQHGANPNVHNLSSQLPIHRAAYEGHFLIVRILIPVTTRRALRLSGQSPVHSAADGGQARCLELLLHRGFQADALLAPHVSENYGDMRRSALYFAVSNGDATCTEMLLNHGAQPDLDPLRCLLVAVRSGRYEMVKLLLAARADVNCYFTVVSDTEFPTALQYCLKDEVMMRLLLNNGYDAEKCFRCNHGDDWDKLSESDSSQHPQERVAFCDFVSVSWLVNLVGQVVSILLDYVGQVSLCGKLTKLLEQHRERPHILRTTRSPRALSHLSRVEVRKHLSCSDLLSLHLPNRLKDYLLFKDSDLRSND</sequence>
<dbReference type="InterPro" id="IPR001496">
    <property type="entry name" value="SOCS_box"/>
</dbReference>
<dbReference type="GO" id="GO:0035556">
    <property type="term" value="P:intracellular signal transduction"/>
    <property type="evidence" value="ECO:0007669"/>
    <property type="project" value="InterPro"/>
</dbReference>
<gene>
    <name evidence="7 8" type="primary">asb15a</name>
</gene>
<keyword evidence="6" id="KW-1185">Reference proteome</keyword>
<dbReference type="SMART" id="SM00248">
    <property type="entry name" value="ANK"/>
    <property type="match status" value="11"/>
</dbReference>
<dbReference type="PANTHER" id="PTHR24166:SF48">
    <property type="entry name" value="PROTEIN VAPYRIN"/>
    <property type="match status" value="1"/>
</dbReference>
<keyword evidence="2" id="KW-0677">Repeat</keyword>
<feature type="repeat" description="ANK" evidence="4">
    <location>
        <begin position="235"/>
        <end position="267"/>
    </location>
</feature>
<dbReference type="PROSITE" id="PS50297">
    <property type="entry name" value="ANK_REP_REGION"/>
    <property type="match status" value="4"/>
</dbReference>
<evidence type="ECO:0000313" key="7">
    <source>
        <dbReference type="RefSeq" id="XP_055365598.1"/>
    </source>
</evidence>
<evidence type="ECO:0000256" key="1">
    <source>
        <dbReference type="ARBA" id="ARBA00004906"/>
    </source>
</evidence>
<feature type="repeat" description="ANK" evidence="4">
    <location>
        <begin position="102"/>
        <end position="134"/>
    </location>
</feature>
<keyword evidence="3 4" id="KW-0040">ANK repeat</keyword>
<dbReference type="PROSITE" id="PS50088">
    <property type="entry name" value="ANK_REPEAT"/>
    <property type="match status" value="5"/>
</dbReference>
<dbReference type="InterPro" id="IPR036036">
    <property type="entry name" value="SOCS_box-like_dom_sf"/>
</dbReference>
<dbReference type="RefSeq" id="XP_055365598.1">
    <property type="nucleotide sequence ID" value="XM_055509623.1"/>
</dbReference>
<dbReference type="KEGG" id="bspl:114857460"/>
<protein>
    <submittedName>
        <fullName evidence="7 8">Ankyrin repeat and SOCS box protein 15 isoform X1</fullName>
    </submittedName>
</protein>
<dbReference type="SMART" id="SM00969">
    <property type="entry name" value="SOCS_box"/>
    <property type="match status" value="1"/>
</dbReference>
<dbReference type="Proteomes" id="UP000515150">
    <property type="component" value="Chromosome 6"/>
</dbReference>
<evidence type="ECO:0000256" key="2">
    <source>
        <dbReference type="ARBA" id="ARBA00022737"/>
    </source>
</evidence>
<feature type="repeat" description="ANK" evidence="4">
    <location>
        <begin position="169"/>
        <end position="201"/>
    </location>
</feature>
<dbReference type="Pfam" id="PF07525">
    <property type="entry name" value="SOCS_box"/>
    <property type="match status" value="1"/>
</dbReference>
<dbReference type="PROSITE" id="PS50225">
    <property type="entry name" value="SOCS"/>
    <property type="match status" value="1"/>
</dbReference>
<dbReference type="RefSeq" id="XP_055365599.1">
    <property type="nucleotide sequence ID" value="XM_055509624.1"/>
</dbReference>
<comment type="pathway">
    <text evidence="1">Protein modification; protein ubiquitination.</text>
</comment>
<dbReference type="PANTHER" id="PTHR24166">
    <property type="entry name" value="ROLLING PEBBLES, ISOFORM B"/>
    <property type="match status" value="1"/>
</dbReference>
<evidence type="ECO:0000313" key="6">
    <source>
        <dbReference type="Proteomes" id="UP000515150"/>
    </source>
</evidence>
<proteinExistence type="predicted"/>
<dbReference type="AlphaFoldDB" id="A0A9W2XVI3"/>